<accession>A0A060QG73</accession>
<reference evidence="2 3" key="1">
    <citation type="journal article" date="2014" name="Genome Biol. Evol.">
        <title>Acetic acid bacteria genomes reveal functional traits for adaptation to life in insect guts.</title>
        <authorList>
            <person name="Chouaia B."/>
            <person name="Gaiarsa S."/>
            <person name="Crotti E."/>
            <person name="Comandatore F."/>
            <person name="Degli Esposti M."/>
            <person name="Ricci I."/>
            <person name="Alma A."/>
            <person name="Favia G."/>
            <person name="Bandi C."/>
            <person name="Daffonchio D."/>
        </authorList>
    </citation>
    <scope>NUCLEOTIDE SEQUENCE [LARGE SCALE GENOMIC DNA]</scope>
    <source>
        <strain evidence="2 3">SF2.1</strain>
    </source>
</reference>
<keyword evidence="1" id="KW-0812">Transmembrane</keyword>
<protein>
    <submittedName>
        <fullName evidence="2">Uncharacterized protein</fullName>
    </submittedName>
</protein>
<feature type="transmembrane region" description="Helical" evidence="1">
    <location>
        <begin position="40"/>
        <end position="62"/>
    </location>
</feature>
<comment type="caution">
    <text evidence="2">The sequence shown here is derived from an EMBL/GenBank/DDBJ whole genome shotgun (WGS) entry which is preliminary data.</text>
</comment>
<evidence type="ECO:0000313" key="2">
    <source>
        <dbReference type="EMBL" id="CDG40139.1"/>
    </source>
</evidence>
<keyword evidence="1" id="KW-0472">Membrane</keyword>
<gene>
    <name evidence="2" type="ORF">ASAP_2094</name>
</gene>
<evidence type="ECO:0000256" key="1">
    <source>
        <dbReference type="SAM" id="Phobius"/>
    </source>
</evidence>
<feature type="transmembrane region" description="Helical" evidence="1">
    <location>
        <begin position="77"/>
        <end position="96"/>
    </location>
</feature>
<sequence>MIRIACSDGRVWYGQRRVPCQLEMPDLAAFRGKRSVIQSAIAVILGLIIGLFSLIVSIIAVIEEAARRGLQALGVPHQVQTSLLALLLLLLVVVSFRLFGKLFGLLIAIVLLALLLHALFAPEMTGVTI</sequence>
<dbReference type="Proteomes" id="UP000027583">
    <property type="component" value="Unassembled WGS sequence"/>
</dbReference>
<name>A0A060QG73_9PROT</name>
<feature type="transmembrane region" description="Helical" evidence="1">
    <location>
        <begin position="103"/>
        <end position="121"/>
    </location>
</feature>
<reference evidence="2 3" key="2">
    <citation type="journal article" date="2014" name="PLoS ONE">
        <title>Evolution of mitochondria reconstructed from the energy metabolism of living bacteria.</title>
        <authorList>
            <person name="Degli Esposti M."/>
            <person name="Chouaia B."/>
            <person name="Comandatore F."/>
            <person name="Crotti E."/>
            <person name="Sassera D."/>
            <person name="Lievens P.M."/>
            <person name="Daffonchio D."/>
            <person name="Bandi C."/>
        </authorList>
    </citation>
    <scope>NUCLEOTIDE SEQUENCE [LARGE SCALE GENOMIC DNA]</scope>
    <source>
        <strain evidence="2 3">SF2.1</strain>
    </source>
</reference>
<dbReference type="AlphaFoldDB" id="A0A060QG73"/>
<organism evidence="2 3">
    <name type="scientific">Asaia bogorensis</name>
    <dbReference type="NCBI Taxonomy" id="91915"/>
    <lineage>
        <taxon>Bacteria</taxon>
        <taxon>Pseudomonadati</taxon>
        <taxon>Pseudomonadota</taxon>
        <taxon>Alphaproteobacteria</taxon>
        <taxon>Acetobacterales</taxon>
        <taxon>Acetobacteraceae</taxon>
        <taxon>Asaia</taxon>
    </lineage>
</organism>
<dbReference type="EMBL" id="CBLX010000013">
    <property type="protein sequence ID" value="CDG40139.1"/>
    <property type="molecule type" value="Genomic_DNA"/>
</dbReference>
<evidence type="ECO:0000313" key="3">
    <source>
        <dbReference type="Proteomes" id="UP000027583"/>
    </source>
</evidence>
<keyword evidence="1" id="KW-1133">Transmembrane helix</keyword>
<proteinExistence type="predicted"/>